<comment type="caution">
    <text evidence="2">The sequence shown here is derived from an EMBL/GenBank/DDBJ whole genome shotgun (WGS) entry which is preliminary data.</text>
</comment>
<dbReference type="RefSeq" id="WP_150894968.1">
    <property type="nucleotide sequence ID" value="NZ_VYUY01000019.1"/>
</dbReference>
<keyword evidence="3" id="KW-1185">Reference proteome</keyword>
<gene>
    <name evidence="2" type="ORF">F6B40_13700</name>
</gene>
<name>A0A5N0T961_9MICO</name>
<protein>
    <submittedName>
        <fullName evidence="2">Uncharacterized protein</fullName>
    </submittedName>
</protein>
<sequence>MYDRITTNGRIPPDAPTDGAARPEAVLSPRQRRAARRHAYGEELSEFLLSVPAGVGIRIGG</sequence>
<evidence type="ECO:0000256" key="1">
    <source>
        <dbReference type="SAM" id="MobiDB-lite"/>
    </source>
</evidence>
<feature type="region of interest" description="Disordered" evidence="1">
    <location>
        <begin position="1"/>
        <end position="34"/>
    </location>
</feature>
<organism evidence="2 3">
    <name type="scientific">Microbacterium caowuchunii</name>
    <dbReference type="NCBI Taxonomy" id="2614638"/>
    <lineage>
        <taxon>Bacteria</taxon>
        <taxon>Bacillati</taxon>
        <taxon>Actinomycetota</taxon>
        <taxon>Actinomycetes</taxon>
        <taxon>Micrococcales</taxon>
        <taxon>Microbacteriaceae</taxon>
        <taxon>Microbacterium</taxon>
    </lineage>
</organism>
<accession>A0A5N0T961</accession>
<dbReference type="EMBL" id="VYUY01000019">
    <property type="protein sequence ID" value="KAA9130677.1"/>
    <property type="molecule type" value="Genomic_DNA"/>
</dbReference>
<evidence type="ECO:0000313" key="3">
    <source>
        <dbReference type="Proteomes" id="UP000326838"/>
    </source>
</evidence>
<proteinExistence type="predicted"/>
<dbReference type="AlphaFoldDB" id="A0A5N0T961"/>
<evidence type="ECO:0000313" key="2">
    <source>
        <dbReference type="EMBL" id="KAA9130677.1"/>
    </source>
</evidence>
<reference evidence="3" key="1">
    <citation type="submission" date="2019-09" db="EMBL/GenBank/DDBJ databases">
        <title>Mumia zhuanghuii sp. nov. isolated from the intestinal contents of plateau pika (Ochotona curzoniae) in the Qinghai-Tibet plateau of China.</title>
        <authorList>
            <person name="Tian Z."/>
        </authorList>
    </citation>
    <scope>NUCLEOTIDE SEQUENCE [LARGE SCALE GENOMIC DNA]</scope>
    <source>
        <strain evidence="3">L-033</strain>
    </source>
</reference>
<dbReference type="Proteomes" id="UP000326838">
    <property type="component" value="Unassembled WGS sequence"/>
</dbReference>